<keyword evidence="7 10" id="KW-0694">RNA-binding</keyword>
<dbReference type="GO" id="GO:0002143">
    <property type="term" value="P:tRNA wobble position uridine thiolation"/>
    <property type="evidence" value="ECO:0007669"/>
    <property type="project" value="TreeGrafter"/>
</dbReference>
<dbReference type="GO" id="GO:0005524">
    <property type="term" value="F:ATP binding"/>
    <property type="evidence" value="ECO:0007669"/>
    <property type="project" value="UniProtKB-KW"/>
</dbReference>
<dbReference type="PANTHER" id="PTHR11933">
    <property type="entry name" value="TRNA 5-METHYLAMINOMETHYL-2-THIOURIDYLATE -METHYLTRANSFERASE"/>
    <property type="match status" value="1"/>
</dbReference>
<keyword evidence="1 10" id="KW-0963">Cytoplasm</keyword>
<feature type="site" description="Interaction with tRNA" evidence="10">
    <location>
        <position position="335"/>
    </location>
</feature>
<organism evidence="13">
    <name type="scientific">Aquifex aeolicus</name>
    <dbReference type="NCBI Taxonomy" id="63363"/>
    <lineage>
        <taxon>Bacteria</taxon>
        <taxon>Pseudomonadati</taxon>
        <taxon>Aquificota</taxon>
        <taxon>Aquificia</taxon>
        <taxon>Aquificales</taxon>
        <taxon>Aquificaceae</taxon>
        <taxon>Aquifex</taxon>
    </lineage>
</organism>
<evidence type="ECO:0000256" key="1">
    <source>
        <dbReference type="ARBA" id="ARBA00022490"/>
    </source>
</evidence>
<sequence>MRVAVGMSGGVDSSVAALLMKEKGYEVIGVTLRFHTAEECGVEIPKGVCCSPEDVRDAALVSQRLGIPHLTFDWEKIFREKVVEPFVRDYSSGKTPNPCALCNREVKTGYFARYLKMVADIDKLATGHYAKIENNPRTGRVVKRARDRSRDQSYFLALVRKEDLDLLEFPLGELTKEEVRNIARRHRLEVADKRDSQEVCFLMGKSPGEFVSQLVGPQEGPIKHVSGAVLGRHRGIFNYTVGQRRGLGISYPRPLYVLHLDPETNTVVVGEEEFLYTDTVLTGEINLHVPMNLWRSVTAQIRYRQKPVPVESVERTPSGFRVKLKEKVRGVAPGQIIAFYEGDTLLGGAVIEGSEGKKGL</sequence>
<keyword evidence="6 10" id="KW-0067">ATP-binding</keyword>
<dbReference type="Pfam" id="PF03054">
    <property type="entry name" value="tRNA_Me_trans"/>
    <property type="match status" value="1"/>
</dbReference>
<evidence type="ECO:0000256" key="6">
    <source>
        <dbReference type="ARBA" id="ARBA00022840"/>
    </source>
</evidence>
<feature type="domain" description="tRNA-specific 2-thiouridylase MnmA-like C-terminal" evidence="11">
    <location>
        <begin position="285"/>
        <end position="351"/>
    </location>
</feature>
<dbReference type="GO" id="GO:0005737">
    <property type="term" value="C:cytoplasm"/>
    <property type="evidence" value="ECO:0007669"/>
    <property type="project" value="UniProtKB-SubCell"/>
</dbReference>
<evidence type="ECO:0000259" key="11">
    <source>
        <dbReference type="Pfam" id="PF20258"/>
    </source>
</evidence>
<evidence type="ECO:0000256" key="7">
    <source>
        <dbReference type="ARBA" id="ARBA00022884"/>
    </source>
</evidence>
<dbReference type="CDD" id="cd01998">
    <property type="entry name" value="MnmA_TRMU-like"/>
    <property type="match status" value="1"/>
</dbReference>
<evidence type="ECO:0000256" key="10">
    <source>
        <dbReference type="HAMAP-Rule" id="MF_00144"/>
    </source>
</evidence>
<dbReference type="PANTHER" id="PTHR11933:SF5">
    <property type="entry name" value="MITOCHONDRIAL TRNA-SPECIFIC 2-THIOURIDYLASE 1"/>
    <property type="match status" value="1"/>
</dbReference>
<feature type="binding site" evidence="10">
    <location>
        <position position="127"/>
    </location>
    <ligand>
        <name>ATP</name>
        <dbReference type="ChEBI" id="CHEBI:30616"/>
    </ligand>
</feature>
<dbReference type="SUPFAM" id="SSF52402">
    <property type="entry name" value="Adenine nucleotide alpha hydrolases-like"/>
    <property type="match status" value="1"/>
</dbReference>
<comment type="similarity">
    <text evidence="10">Belongs to the MnmA/TRMU family.</text>
</comment>
<dbReference type="InterPro" id="IPR004506">
    <property type="entry name" value="MnmA-like"/>
</dbReference>
<comment type="subcellular location">
    <subcellularLocation>
        <location evidence="10">Cytoplasm</location>
    </subcellularLocation>
</comment>
<dbReference type="Gene3D" id="2.30.30.280">
    <property type="entry name" value="Adenine nucleotide alpha hydrolases-like domains"/>
    <property type="match status" value="1"/>
</dbReference>
<dbReference type="EMBL" id="DRNB01000219">
    <property type="protein sequence ID" value="HHJ64466.1"/>
    <property type="molecule type" value="Genomic_DNA"/>
</dbReference>
<name>A0A7C5L7P8_AQUAO</name>
<dbReference type="Pfam" id="PF20259">
    <property type="entry name" value="tRNA_Me_trans_M"/>
    <property type="match status" value="1"/>
</dbReference>
<keyword evidence="4 10" id="KW-0819">tRNA processing</keyword>
<evidence type="ECO:0000259" key="12">
    <source>
        <dbReference type="Pfam" id="PF20259"/>
    </source>
</evidence>
<proteinExistence type="inferred from homology"/>
<dbReference type="AlphaFoldDB" id="A0A7C5L7P8"/>
<accession>A0A7C5L7P8</accession>
<dbReference type="EC" id="2.8.1.13" evidence="10"/>
<comment type="caution">
    <text evidence="10">Lacks conserved residue(s) required for the propagation of feature annotation.</text>
</comment>
<feature type="active site" description="Nucleophile" evidence="10">
    <location>
        <position position="102"/>
    </location>
</feature>
<feature type="binding site" evidence="10">
    <location>
        <position position="32"/>
    </location>
    <ligand>
        <name>ATP</name>
        <dbReference type="ChEBI" id="CHEBI:30616"/>
    </ligand>
</feature>
<feature type="domain" description="tRNA-specific 2-thiouridylase MnmA-like central" evidence="12">
    <location>
        <begin position="209"/>
        <end position="271"/>
    </location>
</feature>
<dbReference type="InterPro" id="IPR014729">
    <property type="entry name" value="Rossmann-like_a/b/a_fold"/>
</dbReference>
<comment type="catalytic activity">
    <reaction evidence="9 10">
        <text>S-sulfanyl-L-cysteinyl-[protein] + uridine(34) in tRNA + AH2 + ATP = 2-thiouridine(34) in tRNA + L-cysteinyl-[protein] + A + AMP + diphosphate + H(+)</text>
        <dbReference type="Rhea" id="RHEA:47032"/>
        <dbReference type="Rhea" id="RHEA-COMP:10131"/>
        <dbReference type="Rhea" id="RHEA-COMP:11726"/>
        <dbReference type="Rhea" id="RHEA-COMP:11727"/>
        <dbReference type="Rhea" id="RHEA-COMP:11728"/>
        <dbReference type="ChEBI" id="CHEBI:13193"/>
        <dbReference type="ChEBI" id="CHEBI:15378"/>
        <dbReference type="ChEBI" id="CHEBI:17499"/>
        <dbReference type="ChEBI" id="CHEBI:29950"/>
        <dbReference type="ChEBI" id="CHEBI:30616"/>
        <dbReference type="ChEBI" id="CHEBI:33019"/>
        <dbReference type="ChEBI" id="CHEBI:61963"/>
        <dbReference type="ChEBI" id="CHEBI:65315"/>
        <dbReference type="ChEBI" id="CHEBI:87170"/>
        <dbReference type="ChEBI" id="CHEBI:456215"/>
        <dbReference type="EC" id="2.8.1.13"/>
    </reaction>
</comment>
<comment type="caution">
    <text evidence="13">The sequence shown here is derived from an EMBL/GenBank/DDBJ whole genome shotgun (WGS) entry which is preliminary data.</text>
</comment>
<feature type="region of interest" description="Interaction with tRNA" evidence="10">
    <location>
        <begin position="302"/>
        <end position="303"/>
    </location>
</feature>
<dbReference type="Proteomes" id="UP000885792">
    <property type="component" value="Unassembled WGS sequence"/>
</dbReference>
<evidence type="ECO:0000256" key="9">
    <source>
        <dbReference type="ARBA" id="ARBA00051542"/>
    </source>
</evidence>
<reference evidence="13" key="1">
    <citation type="journal article" date="2020" name="mSystems">
        <title>Genome- and Community-Level Interaction Insights into Carbon Utilization and Element Cycling Functions of Hydrothermarchaeota in Hydrothermal Sediment.</title>
        <authorList>
            <person name="Zhou Z."/>
            <person name="Liu Y."/>
            <person name="Xu W."/>
            <person name="Pan J."/>
            <person name="Luo Z.H."/>
            <person name="Li M."/>
        </authorList>
    </citation>
    <scope>NUCLEOTIDE SEQUENCE [LARGE SCALE GENOMIC DNA]</scope>
    <source>
        <strain evidence="13">HyVt-501</strain>
    </source>
</reference>
<protein>
    <recommendedName>
        <fullName evidence="10">tRNA-specific 2-thiouridylase MnmA</fullName>
        <ecNumber evidence="10">2.8.1.13</ecNumber>
    </recommendedName>
</protein>
<dbReference type="GO" id="GO:0103016">
    <property type="term" value="F:tRNA-uridine 2-sulfurtransferase activity"/>
    <property type="evidence" value="ECO:0007669"/>
    <property type="project" value="UniProtKB-EC"/>
</dbReference>
<feature type="site" description="Interaction with tRNA" evidence="10">
    <location>
        <position position="128"/>
    </location>
</feature>
<dbReference type="InterPro" id="IPR046884">
    <property type="entry name" value="MnmA-like_central"/>
</dbReference>
<evidence type="ECO:0000256" key="4">
    <source>
        <dbReference type="ARBA" id="ARBA00022694"/>
    </source>
</evidence>
<gene>
    <name evidence="10 13" type="primary">mnmA</name>
    <name evidence="13" type="ORF">ENJ61_06110</name>
</gene>
<keyword evidence="2 10" id="KW-0820">tRNA-binding</keyword>
<keyword evidence="3 10" id="KW-0808">Transferase</keyword>
<dbReference type="Gene3D" id="3.40.50.620">
    <property type="entry name" value="HUPs"/>
    <property type="match status" value="1"/>
</dbReference>
<evidence type="ECO:0000256" key="8">
    <source>
        <dbReference type="ARBA" id="ARBA00023157"/>
    </source>
</evidence>
<evidence type="ECO:0000313" key="13">
    <source>
        <dbReference type="EMBL" id="HHJ64466.1"/>
    </source>
</evidence>
<dbReference type="NCBIfam" id="TIGR00420">
    <property type="entry name" value="trmU"/>
    <property type="match status" value="1"/>
</dbReference>
<dbReference type="FunFam" id="3.40.50.620:FF:000302">
    <property type="entry name" value="tRNA-specific 2-thiouridylase MnmA"/>
    <property type="match status" value="1"/>
</dbReference>
<evidence type="ECO:0000256" key="2">
    <source>
        <dbReference type="ARBA" id="ARBA00022555"/>
    </source>
</evidence>
<keyword evidence="5 10" id="KW-0547">Nucleotide-binding</keyword>
<dbReference type="InterPro" id="IPR023382">
    <property type="entry name" value="MnmA-like_central_sf"/>
</dbReference>
<keyword evidence="8" id="KW-1015">Disulfide bond</keyword>
<feature type="active site" description="Cysteine persulfide intermediate" evidence="10">
    <location>
        <position position="200"/>
    </location>
</feature>
<feature type="binding site" evidence="10">
    <location>
        <begin position="6"/>
        <end position="13"/>
    </location>
    <ligand>
        <name>ATP</name>
        <dbReference type="ChEBI" id="CHEBI:30616"/>
    </ligand>
</feature>
<dbReference type="HAMAP" id="MF_00144">
    <property type="entry name" value="tRNA_thiouridyl_MnmA"/>
    <property type="match status" value="1"/>
</dbReference>
<dbReference type="Pfam" id="PF20258">
    <property type="entry name" value="tRNA_Me_trans_C"/>
    <property type="match status" value="1"/>
</dbReference>
<comment type="function">
    <text evidence="10">Catalyzes the 2-thiolation of uridine at the wobble position (U34) of tRNA, leading to the formation of s(2)U34.</text>
</comment>
<evidence type="ECO:0000256" key="5">
    <source>
        <dbReference type="ARBA" id="ARBA00022741"/>
    </source>
</evidence>
<dbReference type="InterPro" id="IPR046885">
    <property type="entry name" value="MnmA-like_C"/>
</dbReference>
<dbReference type="GO" id="GO:0000049">
    <property type="term" value="F:tRNA binding"/>
    <property type="evidence" value="ECO:0007669"/>
    <property type="project" value="UniProtKB-KW"/>
</dbReference>
<dbReference type="Gene3D" id="2.40.30.10">
    <property type="entry name" value="Translation factors"/>
    <property type="match status" value="1"/>
</dbReference>
<dbReference type="FunFam" id="2.30.30.280:FF:000001">
    <property type="entry name" value="tRNA-specific 2-thiouridylase MnmA"/>
    <property type="match status" value="1"/>
</dbReference>
<feature type="region of interest" description="Interaction with tRNA" evidence="10">
    <location>
        <begin position="150"/>
        <end position="152"/>
    </location>
</feature>
<dbReference type="NCBIfam" id="NF001138">
    <property type="entry name" value="PRK00143.1"/>
    <property type="match status" value="1"/>
</dbReference>
<evidence type="ECO:0000256" key="3">
    <source>
        <dbReference type="ARBA" id="ARBA00022679"/>
    </source>
</evidence>